<feature type="domain" description="GDP/GTP exchange factor Sec2 N-terminal" evidence="3">
    <location>
        <begin position="223"/>
        <end position="329"/>
    </location>
</feature>
<organism evidence="4 5">
    <name type="scientific">Mycena pura</name>
    <dbReference type="NCBI Taxonomy" id="153505"/>
    <lineage>
        <taxon>Eukaryota</taxon>
        <taxon>Fungi</taxon>
        <taxon>Dikarya</taxon>
        <taxon>Basidiomycota</taxon>
        <taxon>Agaricomycotina</taxon>
        <taxon>Agaricomycetes</taxon>
        <taxon>Agaricomycetidae</taxon>
        <taxon>Agaricales</taxon>
        <taxon>Marasmiineae</taxon>
        <taxon>Mycenaceae</taxon>
        <taxon>Mycena</taxon>
    </lineage>
</organism>
<evidence type="ECO:0000313" key="5">
    <source>
        <dbReference type="Proteomes" id="UP001219525"/>
    </source>
</evidence>
<feature type="region of interest" description="Disordered" evidence="2">
    <location>
        <begin position="1"/>
        <end position="34"/>
    </location>
</feature>
<dbReference type="SUPFAM" id="SSF144284">
    <property type="entry name" value="Sec2 N-terminal region"/>
    <property type="match status" value="1"/>
</dbReference>
<feature type="compositionally biased region" description="Low complexity" evidence="2">
    <location>
        <begin position="480"/>
        <end position="491"/>
    </location>
</feature>
<feature type="region of interest" description="Disordered" evidence="2">
    <location>
        <begin position="128"/>
        <end position="179"/>
    </location>
</feature>
<evidence type="ECO:0000313" key="4">
    <source>
        <dbReference type="EMBL" id="KAJ7230019.1"/>
    </source>
</evidence>
<sequence>MLHFASGSSNGGGSSAHPRRADSLNATQHKTPSHPIFLTIEQELHDARRVGTHGQEDDLRGALNMVINRVTELSALLSEVYKSKAELEVQLNVAKSNLQLVIANNEMLEEALKSGNGRDVGWRRSSGANAIHNANSSGHPAERPISHDSYAPGRTGAANTNGSNSANSSPTDPPGNARFFKTLFTRPGTPTTPQLHLTSPSLPSLHGAAEDESLVAALHAARASAEQARQEAERERKAAEQERKVAEKARALVAAAQRDKAALEEEIETLSQALFEEANKMVATERKRRAAAEGELEKLRPLTEELRRTRSELRGAQETREELQEVMQEKEALRRALRLIEGENVELRSASRMSFTGSQSSVDTSPKLMTRSRSSSEIGTKSPVRSHEASPQLSSAAPSPRLAQLLPSFSQATWSSKEGEREDEEPITFAQTRLRAETSDTDEEARPTPRRDALRLLRTDSDVHNSRTSSPALSPPPTATLPAPDDPWAST</sequence>
<name>A0AAD6YUH1_9AGAR</name>
<feature type="compositionally biased region" description="Polar residues" evidence="2">
    <location>
        <begin position="351"/>
        <end position="364"/>
    </location>
</feature>
<proteinExistence type="predicted"/>
<dbReference type="Gene3D" id="6.10.140.910">
    <property type="match status" value="1"/>
</dbReference>
<reference evidence="4" key="1">
    <citation type="submission" date="2023-03" db="EMBL/GenBank/DDBJ databases">
        <title>Massive genome expansion in bonnet fungi (Mycena s.s.) driven by repeated elements and novel gene families across ecological guilds.</title>
        <authorList>
            <consortium name="Lawrence Berkeley National Laboratory"/>
            <person name="Harder C.B."/>
            <person name="Miyauchi S."/>
            <person name="Viragh M."/>
            <person name="Kuo A."/>
            <person name="Thoen E."/>
            <person name="Andreopoulos B."/>
            <person name="Lu D."/>
            <person name="Skrede I."/>
            <person name="Drula E."/>
            <person name="Henrissat B."/>
            <person name="Morin E."/>
            <person name="Kohler A."/>
            <person name="Barry K."/>
            <person name="LaButti K."/>
            <person name="Morin E."/>
            <person name="Salamov A."/>
            <person name="Lipzen A."/>
            <person name="Mereny Z."/>
            <person name="Hegedus B."/>
            <person name="Baldrian P."/>
            <person name="Stursova M."/>
            <person name="Weitz H."/>
            <person name="Taylor A."/>
            <person name="Grigoriev I.V."/>
            <person name="Nagy L.G."/>
            <person name="Martin F."/>
            <person name="Kauserud H."/>
        </authorList>
    </citation>
    <scope>NUCLEOTIDE SEQUENCE</scope>
    <source>
        <strain evidence="4">9144</strain>
    </source>
</reference>
<evidence type="ECO:0000259" key="3">
    <source>
        <dbReference type="Pfam" id="PF06428"/>
    </source>
</evidence>
<gene>
    <name evidence="4" type="ORF">GGX14DRAFT_581896</name>
</gene>
<evidence type="ECO:0000256" key="1">
    <source>
        <dbReference type="SAM" id="Coils"/>
    </source>
</evidence>
<feature type="coiled-coil region" evidence="1">
    <location>
        <begin position="215"/>
        <end position="280"/>
    </location>
</feature>
<keyword evidence="1" id="KW-0175">Coiled coil</keyword>
<evidence type="ECO:0000256" key="2">
    <source>
        <dbReference type="SAM" id="MobiDB-lite"/>
    </source>
</evidence>
<feature type="compositionally biased region" description="Low complexity" evidence="2">
    <location>
        <begin position="155"/>
        <end position="169"/>
    </location>
</feature>
<dbReference type="EMBL" id="JARJCW010000001">
    <property type="protein sequence ID" value="KAJ7230019.1"/>
    <property type="molecule type" value="Genomic_DNA"/>
</dbReference>
<accession>A0AAD6YUH1</accession>
<feature type="compositionally biased region" description="Polar residues" evidence="2">
    <location>
        <begin position="128"/>
        <end position="138"/>
    </location>
</feature>
<dbReference type="Proteomes" id="UP001219525">
    <property type="component" value="Unassembled WGS sequence"/>
</dbReference>
<feature type="compositionally biased region" description="Low complexity" evidence="2">
    <location>
        <begin position="389"/>
        <end position="408"/>
    </location>
</feature>
<dbReference type="Pfam" id="PF06428">
    <property type="entry name" value="Sec2p"/>
    <property type="match status" value="1"/>
</dbReference>
<comment type="caution">
    <text evidence="4">The sequence shown here is derived from an EMBL/GenBank/DDBJ whole genome shotgun (WGS) entry which is preliminary data.</text>
</comment>
<feature type="coiled-coil region" evidence="1">
    <location>
        <begin position="306"/>
        <end position="350"/>
    </location>
</feature>
<dbReference type="InterPro" id="IPR009449">
    <property type="entry name" value="Sec2_N"/>
</dbReference>
<protein>
    <recommendedName>
        <fullName evidence="3">GDP/GTP exchange factor Sec2 N-terminal domain-containing protein</fullName>
    </recommendedName>
</protein>
<feature type="compositionally biased region" description="Basic and acidic residues" evidence="2">
    <location>
        <begin position="434"/>
        <end position="465"/>
    </location>
</feature>
<feature type="region of interest" description="Disordered" evidence="2">
    <location>
        <begin position="351"/>
        <end position="491"/>
    </location>
</feature>
<keyword evidence="5" id="KW-1185">Reference proteome</keyword>
<dbReference type="AlphaFoldDB" id="A0AAD6YUH1"/>